<evidence type="ECO:0000256" key="1">
    <source>
        <dbReference type="ARBA" id="ARBA00005234"/>
    </source>
</evidence>
<evidence type="ECO:0000256" key="4">
    <source>
        <dbReference type="ARBA" id="ARBA00022912"/>
    </source>
</evidence>
<reference evidence="9 10" key="1">
    <citation type="journal article" date="2018" name="Science">
        <title>The opium poppy genome and morphinan production.</title>
        <authorList>
            <person name="Guo L."/>
            <person name="Winzer T."/>
            <person name="Yang X."/>
            <person name="Li Y."/>
            <person name="Ning Z."/>
            <person name="He Z."/>
            <person name="Teodor R."/>
            <person name="Lu Y."/>
            <person name="Bowser T.A."/>
            <person name="Graham I.A."/>
            <person name="Ye K."/>
        </authorList>
    </citation>
    <scope>NUCLEOTIDE SEQUENCE [LARGE SCALE GENOMIC DNA]</scope>
    <source>
        <strain evidence="10">cv. HN1</strain>
        <tissue evidence="9">Leaves</tissue>
    </source>
</reference>
<dbReference type="EMBL" id="CM010724">
    <property type="protein sequence ID" value="RZC79721.1"/>
    <property type="molecule type" value="Genomic_DNA"/>
</dbReference>
<dbReference type="Gene3D" id="3.30.310.130">
    <property type="entry name" value="Ubiquitin-related"/>
    <property type="match status" value="1"/>
</dbReference>
<evidence type="ECO:0000256" key="5">
    <source>
        <dbReference type="ARBA" id="ARBA00023277"/>
    </source>
</evidence>
<dbReference type="CDD" id="cd14526">
    <property type="entry name" value="DSP_laforin-like"/>
    <property type="match status" value="1"/>
</dbReference>
<evidence type="ECO:0000256" key="3">
    <source>
        <dbReference type="ARBA" id="ARBA00022801"/>
    </source>
</evidence>
<name>A0A4Y7L5R7_PAPSO</name>
<feature type="domain" description="Ubiquitin-like protease family profile" evidence="8">
    <location>
        <begin position="292"/>
        <end position="469"/>
    </location>
</feature>
<dbReference type="GO" id="GO:0006508">
    <property type="term" value="P:proteolysis"/>
    <property type="evidence" value="ECO:0007669"/>
    <property type="project" value="UniProtKB-KW"/>
</dbReference>
<dbReference type="InterPro" id="IPR029021">
    <property type="entry name" value="Prot-tyrosine_phosphatase-like"/>
</dbReference>
<evidence type="ECO:0000256" key="6">
    <source>
        <dbReference type="SAM" id="MobiDB-lite"/>
    </source>
</evidence>
<dbReference type="PANTHER" id="PTHR47661">
    <property type="entry name" value="PHOSPHOGLUCAN PHOSPHATASE LSF1, CHLOROPLASTIC"/>
    <property type="match status" value="1"/>
</dbReference>
<keyword evidence="10" id="KW-1185">Reference proteome</keyword>
<dbReference type="InterPro" id="IPR003653">
    <property type="entry name" value="Peptidase_C48_C"/>
</dbReference>
<dbReference type="GO" id="GO:0005983">
    <property type="term" value="P:starch catabolic process"/>
    <property type="evidence" value="ECO:0007669"/>
    <property type="project" value="TreeGrafter"/>
</dbReference>
<keyword evidence="4" id="KW-0904">Protein phosphatase</keyword>
<dbReference type="CDD" id="cd02859">
    <property type="entry name" value="E_set_AMPKbeta_like_N"/>
    <property type="match status" value="1"/>
</dbReference>
<feature type="region of interest" description="Disordered" evidence="6">
    <location>
        <begin position="223"/>
        <end position="244"/>
    </location>
</feature>
<evidence type="ECO:0000256" key="2">
    <source>
        <dbReference type="ARBA" id="ARBA00022670"/>
    </source>
</evidence>
<dbReference type="PROSITE" id="PS50600">
    <property type="entry name" value="ULP_PROTEASE"/>
    <property type="match status" value="1"/>
</dbReference>
<feature type="region of interest" description="Disordered" evidence="6">
    <location>
        <begin position="516"/>
        <end position="550"/>
    </location>
</feature>
<dbReference type="GO" id="GO:0004721">
    <property type="term" value="F:phosphoprotein phosphatase activity"/>
    <property type="evidence" value="ECO:0007669"/>
    <property type="project" value="UniProtKB-KW"/>
</dbReference>
<dbReference type="GO" id="GO:0019203">
    <property type="term" value="F:carbohydrate phosphatase activity"/>
    <property type="evidence" value="ECO:0007669"/>
    <property type="project" value="InterPro"/>
</dbReference>
<dbReference type="Proteomes" id="UP000316621">
    <property type="component" value="Chromosome 10"/>
</dbReference>
<dbReference type="AlphaFoldDB" id="A0A4Y7L5R7"/>
<dbReference type="PROSITE" id="PS50054">
    <property type="entry name" value="TYR_PHOSPHATASE_DUAL"/>
    <property type="match status" value="1"/>
</dbReference>
<dbReference type="InterPro" id="IPR045204">
    <property type="entry name" value="DSP_laforin-like"/>
</dbReference>
<dbReference type="Gramene" id="RZC79721">
    <property type="protein sequence ID" value="RZC79721"/>
    <property type="gene ID" value="C5167_042300"/>
</dbReference>
<dbReference type="GO" id="GO:0009507">
    <property type="term" value="C:chloroplast"/>
    <property type="evidence" value="ECO:0007669"/>
    <property type="project" value="UniProtKB-ARBA"/>
</dbReference>
<dbReference type="InterPro" id="IPR038765">
    <property type="entry name" value="Papain-like_cys_pep_sf"/>
</dbReference>
<organism evidence="9 10">
    <name type="scientific">Papaver somniferum</name>
    <name type="common">Opium poppy</name>
    <dbReference type="NCBI Taxonomy" id="3469"/>
    <lineage>
        <taxon>Eukaryota</taxon>
        <taxon>Viridiplantae</taxon>
        <taxon>Streptophyta</taxon>
        <taxon>Embryophyta</taxon>
        <taxon>Tracheophyta</taxon>
        <taxon>Spermatophyta</taxon>
        <taxon>Magnoliopsida</taxon>
        <taxon>Ranunculales</taxon>
        <taxon>Papaveraceae</taxon>
        <taxon>Papaveroideae</taxon>
        <taxon>Papaver</taxon>
    </lineage>
</organism>
<dbReference type="Pfam" id="PF16561">
    <property type="entry name" value="AMPK1_CBM"/>
    <property type="match status" value="1"/>
</dbReference>
<dbReference type="SUPFAM" id="SSF81296">
    <property type="entry name" value="E set domains"/>
    <property type="match status" value="1"/>
</dbReference>
<accession>A0A4Y7L5R7</accession>
<dbReference type="InterPro" id="IPR032640">
    <property type="entry name" value="AMPK1_CBM"/>
</dbReference>
<dbReference type="SUPFAM" id="SSF54001">
    <property type="entry name" value="Cysteine proteinases"/>
    <property type="match status" value="1"/>
</dbReference>
<dbReference type="STRING" id="3469.A0A4Y7L5R7"/>
<dbReference type="InterPro" id="IPR013783">
    <property type="entry name" value="Ig-like_fold"/>
</dbReference>
<keyword evidence="2" id="KW-0645">Protease</keyword>
<evidence type="ECO:0000259" key="7">
    <source>
        <dbReference type="PROSITE" id="PS50054"/>
    </source>
</evidence>
<dbReference type="SMART" id="SM00195">
    <property type="entry name" value="DSPc"/>
    <property type="match status" value="1"/>
</dbReference>
<dbReference type="Gene3D" id="3.90.190.10">
    <property type="entry name" value="Protein tyrosine phosphatase superfamily"/>
    <property type="match status" value="1"/>
</dbReference>
<protein>
    <recommendedName>
        <fullName evidence="11">Ubiquitin-like protease family profile domain-containing protein</fullName>
    </recommendedName>
</protein>
<dbReference type="GO" id="GO:0008234">
    <property type="term" value="F:cysteine-type peptidase activity"/>
    <property type="evidence" value="ECO:0007669"/>
    <property type="project" value="InterPro"/>
</dbReference>
<dbReference type="SUPFAM" id="SSF52799">
    <property type="entry name" value="(Phosphotyrosine protein) phosphatases II"/>
    <property type="match status" value="1"/>
</dbReference>
<feature type="domain" description="Tyrosine-protein phosphatase" evidence="7">
    <location>
        <begin position="733"/>
        <end position="889"/>
    </location>
</feature>
<dbReference type="InterPro" id="IPR014756">
    <property type="entry name" value="Ig_E-set"/>
</dbReference>
<dbReference type="Gene3D" id="1.10.418.20">
    <property type="match status" value="1"/>
</dbReference>
<sequence>MEAEKKKPLDLDYNKLFSKKDKDDELVVVPAIQTPQPSSSSTCAQHFKDMCRTFSEYGLTEKISRIKNTLATVAHSLPDKGAKLKGNLKALEAELESRHHKIEIIKKADDTVEMTPVTPSSFVKAFSRKIDEEVGKIWMVDSDFVARDKDKPFEEELRYLGKGNRQTKRINKVEENGVGSRQLLVKCNASLSRDKDVDIPSNGVQKQKTITAVKFYSSQQDEDVSDGFAKRRRTSEQQPSPRPRRIKVQNVVDLDDDDDCQPIQTVQQQDQCLGRRKDSKIYYPSRLEPASVEICYSDIDCLAPEAFLSSTIMNFYIRYLQRPVSATGKSRADYHFFNTYFYEKLKEAVAPKGETRATFAKLRRWWKGVNIFQKAYIFVPIHENSHWSLVIICIPDREDESGPVVLHLDSLGCHDVDQSSQGSIPPDTSIADKIWKNFSRRVEDRSIRVPQQKNEYDCGIFVLYFMERFIEEAPDRLKKKDLIMFGRKWFEPEEASGLRKRIRNLLLEEFQNAEIESDSGKSSTASSDADDSADCTLQPTEDGGDSSGNAEKTRIVLVGDTLKKASNGSADGFVQIKNYSDIQKFLKEEKGSCSLVLERPFAPFPVQQLLNASVDDMSFNKGRVSLVSWNQTVLASYLEPSSGSKGNSGFAVFSPKLLAAPGWKYLNNQDAQVSSRRQSNFFAPPISQLVCVVSEEELEEAEWAHGSFPLEEYIKALDRSKGELYYNHSLGMRYSKITEQLYVGSCIQTEADVETLANDLGVTAVLNFQSPNECANWGINSESINDACRRSNILMINYPVRDVDSFDLRKKLPFCAGLLLRLLKKNLRIFVTCTTGFDRSPACIVAYLHWMQDTALQDAYNFVAGLHPCRPNRPAIVWATWDLIAMVEKDRHDGPPTHAVTFVWSGREGEDVSLVGDFTGNWKEPVKAVHMGGPKYEAEIKLNQGKYCYKFIVNGNWRHSTGSPTVSDEHGNLNNVIVVGDTASIRPATVQQQTKDSSVVKVIERPLTEYERVMLAKAARCLAFSICPIRLAPK</sequence>
<evidence type="ECO:0000313" key="10">
    <source>
        <dbReference type="Proteomes" id="UP000316621"/>
    </source>
</evidence>
<dbReference type="PANTHER" id="PTHR47661:SF2">
    <property type="entry name" value="PHOSPHOGLUCAN PHOSPHATASE LSF1, CHLOROPLASTIC"/>
    <property type="match status" value="1"/>
</dbReference>
<dbReference type="GO" id="GO:0043036">
    <property type="term" value="C:starch grain"/>
    <property type="evidence" value="ECO:0007669"/>
    <property type="project" value="TreeGrafter"/>
</dbReference>
<keyword evidence="3" id="KW-0378">Hydrolase</keyword>
<evidence type="ECO:0000313" key="9">
    <source>
        <dbReference type="EMBL" id="RZC79721.1"/>
    </source>
</evidence>
<proteinExistence type="inferred from homology"/>
<gene>
    <name evidence="9" type="ORF">C5167_042300</name>
</gene>
<dbReference type="InterPro" id="IPR000340">
    <property type="entry name" value="Dual-sp_phosphatase_cat-dom"/>
</dbReference>
<dbReference type="InterPro" id="IPR020422">
    <property type="entry name" value="TYR_PHOSPHATASE_DUAL_dom"/>
</dbReference>
<dbReference type="Pfam" id="PF02902">
    <property type="entry name" value="Peptidase_C48"/>
    <property type="match status" value="1"/>
</dbReference>
<comment type="similarity">
    <text evidence="1">Belongs to the peptidase C48 family.</text>
</comment>
<dbReference type="Gene3D" id="2.60.40.10">
    <property type="entry name" value="Immunoglobulins"/>
    <property type="match status" value="1"/>
</dbReference>
<evidence type="ECO:0000259" key="8">
    <source>
        <dbReference type="PROSITE" id="PS50600"/>
    </source>
</evidence>
<dbReference type="Pfam" id="PF00782">
    <property type="entry name" value="DSPc"/>
    <property type="match status" value="1"/>
</dbReference>
<evidence type="ECO:0008006" key="11">
    <source>
        <dbReference type="Google" id="ProtNLM"/>
    </source>
</evidence>
<keyword evidence="5" id="KW-0119">Carbohydrate metabolism</keyword>